<dbReference type="Pfam" id="PF13489">
    <property type="entry name" value="Methyltransf_23"/>
    <property type="match status" value="1"/>
</dbReference>
<dbReference type="GO" id="GO:0032259">
    <property type="term" value="P:methylation"/>
    <property type="evidence" value="ECO:0007669"/>
    <property type="project" value="UniProtKB-KW"/>
</dbReference>
<reference evidence="2" key="1">
    <citation type="submission" date="2022-01" db="EMBL/GenBank/DDBJ databases">
        <title>Nocardioidaceae gen. sp. A5X3R13.</title>
        <authorList>
            <person name="Lopez Marin M.A."/>
            <person name="Uhlik O."/>
        </authorList>
    </citation>
    <scope>NUCLEOTIDE SEQUENCE</scope>
    <source>
        <strain evidence="2">A5X3R13</strain>
    </source>
</reference>
<dbReference type="PANTHER" id="PTHR43861:SF3">
    <property type="entry name" value="PUTATIVE (AFU_ORTHOLOGUE AFUA_2G14390)-RELATED"/>
    <property type="match status" value="1"/>
</dbReference>
<dbReference type="RefSeq" id="WP_271633450.1">
    <property type="nucleotide sequence ID" value="NZ_CP094970.1"/>
</dbReference>
<evidence type="ECO:0000313" key="3">
    <source>
        <dbReference type="Proteomes" id="UP001164390"/>
    </source>
</evidence>
<dbReference type="KEGG" id="sgrg:L0C25_19470"/>
<dbReference type="AlphaFoldDB" id="A0AA46YJT5"/>
<dbReference type="InterPro" id="IPR029063">
    <property type="entry name" value="SAM-dependent_MTases_sf"/>
</dbReference>
<proteinExistence type="predicted"/>
<dbReference type="Gene3D" id="3.40.50.150">
    <property type="entry name" value="Vaccinia Virus protein VP39"/>
    <property type="match status" value="1"/>
</dbReference>
<sequence length="267" mass="28514">MTQTEYILGSDNTLGRRQLAYLEVLYDQPTRRVLADVEIGPGSRCLDVGSGAGSTARWLAEHVGPTGRVTAVDIAPDHLVGVGNLVVRQHDINDGVPEGGPFDLIHARLVLMHLSRRVELLSMLVDGLAPGGWIVIGEAQEYGTHPDEVVSAPNVADVAVFNRVVDTTINVVGRGGGIDYEWVNGLGGRLVDAGLVDVRGLKHRALTSGGMAGGMLNANYVRQVQPLVLDAGVTEADLARFYELSLDPAFVSWAMPLTYFSGRKPGP</sequence>
<dbReference type="Proteomes" id="UP001164390">
    <property type="component" value="Chromosome"/>
</dbReference>
<keyword evidence="3" id="KW-1185">Reference proteome</keyword>
<keyword evidence="2" id="KW-0489">Methyltransferase</keyword>
<organism evidence="2 3">
    <name type="scientific">Solicola gregarius</name>
    <dbReference type="NCBI Taxonomy" id="2908642"/>
    <lineage>
        <taxon>Bacteria</taxon>
        <taxon>Bacillati</taxon>
        <taxon>Actinomycetota</taxon>
        <taxon>Actinomycetes</taxon>
        <taxon>Propionibacteriales</taxon>
        <taxon>Nocardioidaceae</taxon>
        <taxon>Solicola</taxon>
    </lineage>
</organism>
<dbReference type="CDD" id="cd02440">
    <property type="entry name" value="AdoMet_MTases"/>
    <property type="match status" value="1"/>
</dbReference>
<dbReference type="GO" id="GO:0008168">
    <property type="term" value="F:methyltransferase activity"/>
    <property type="evidence" value="ECO:0007669"/>
    <property type="project" value="UniProtKB-KW"/>
</dbReference>
<name>A0AA46YJT5_9ACTN</name>
<dbReference type="SUPFAM" id="SSF53335">
    <property type="entry name" value="S-adenosyl-L-methionine-dependent methyltransferases"/>
    <property type="match status" value="1"/>
</dbReference>
<evidence type="ECO:0000313" key="2">
    <source>
        <dbReference type="EMBL" id="UYM04692.1"/>
    </source>
</evidence>
<gene>
    <name evidence="2" type="ORF">L0C25_19470</name>
</gene>
<keyword evidence="1" id="KW-0808">Transferase</keyword>
<protein>
    <submittedName>
        <fullName evidence="2">Class I SAM-dependent methyltransferase</fullName>
    </submittedName>
</protein>
<dbReference type="EMBL" id="CP094970">
    <property type="protein sequence ID" value="UYM04692.1"/>
    <property type="molecule type" value="Genomic_DNA"/>
</dbReference>
<dbReference type="PANTHER" id="PTHR43861">
    <property type="entry name" value="TRANS-ACONITATE 2-METHYLTRANSFERASE-RELATED"/>
    <property type="match status" value="1"/>
</dbReference>
<accession>A0AA46YJT5</accession>
<evidence type="ECO:0000256" key="1">
    <source>
        <dbReference type="ARBA" id="ARBA00022679"/>
    </source>
</evidence>